<feature type="transmembrane region" description="Helical" evidence="1">
    <location>
        <begin position="52"/>
        <end position="77"/>
    </location>
</feature>
<dbReference type="RefSeq" id="WP_295576902.1">
    <property type="nucleotide sequence ID" value="NZ_FLQR01000009.1"/>
</dbReference>
<gene>
    <name evidence="2" type="ORF">MIPYR_50087</name>
</gene>
<reference evidence="2" key="1">
    <citation type="submission" date="2016-03" db="EMBL/GenBank/DDBJ databases">
        <authorList>
            <person name="Ploux O."/>
        </authorList>
    </citation>
    <scope>NUCLEOTIDE SEQUENCE</scope>
    <source>
        <strain evidence="2">UC1</strain>
    </source>
</reference>
<protein>
    <submittedName>
        <fullName evidence="2">Dinucleotide-utilizing enzyme</fullName>
    </submittedName>
</protein>
<dbReference type="AlphaFoldDB" id="A0A1Y5P5I3"/>
<dbReference type="EMBL" id="FLQR01000009">
    <property type="protein sequence ID" value="SBS73935.1"/>
    <property type="molecule type" value="Genomic_DNA"/>
</dbReference>
<keyword evidence="1" id="KW-0472">Membrane</keyword>
<name>A0A1Y5P5I3_9MICO</name>
<accession>A0A1Y5P5I3</accession>
<sequence length="138" mass="13965">MNPRPRLTRSIPFWLLVAGSLASVGVGSYVLTNNIGTMVTTLTDGTATGVEVYAGQVWGVLGAILIGAGLIGLALALTLGALRAFAPAPAVEVVEAAAWDEPVEAEAPVAPVAEAPTAQTTVVETAADSEVDEPAVTR</sequence>
<evidence type="ECO:0000256" key="1">
    <source>
        <dbReference type="SAM" id="Phobius"/>
    </source>
</evidence>
<evidence type="ECO:0000313" key="2">
    <source>
        <dbReference type="EMBL" id="SBS73935.1"/>
    </source>
</evidence>
<feature type="transmembrane region" description="Helical" evidence="1">
    <location>
        <begin position="12"/>
        <end position="32"/>
    </location>
</feature>
<keyword evidence="1" id="KW-1133">Transmembrane helix</keyword>
<organism evidence="2">
    <name type="scientific">uncultured Microbacterium sp</name>
    <dbReference type="NCBI Taxonomy" id="191216"/>
    <lineage>
        <taxon>Bacteria</taxon>
        <taxon>Bacillati</taxon>
        <taxon>Actinomycetota</taxon>
        <taxon>Actinomycetes</taxon>
        <taxon>Micrococcales</taxon>
        <taxon>Microbacteriaceae</taxon>
        <taxon>Microbacterium</taxon>
        <taxon>environmental samples</taxon>
    </lineage>
</organism>
<proteinExistence type="predicted"/>
<keyword evidence="1" id="KW-0812">Transmembrane</keyword>